<dbReference type="SUPFAM" id="SSF53649">
    <property type="entry name" value="Alkaline phosphatase-like"/>
    <property type="match status" value="1"/>
</dbReference>
<evidence type="ECO:0000313" key="2">
    <source>
        <dbReference type="EMBL" id="MBP2017391.1"/>
    </source>
</evidence>
<feature type="transmembrane region" description="Helical" evidence="1">
    <location>
        <begin position="430"/>
        <end position="454"/>
    </location>
</feature>
<keyword evidence="3" id="KW-1185">Reference proteome</keyword>
<keyword evidence="1" id="KW-0812">Transmembrane</keyword>
<proteinExistence type="predicted"/>
<dbReference type="InterPro" id="IPR017850">
    <property type="entry name" value="Alkaline_phosphatase_core_sf"/>
</dbReference>
<dbReference type="Proteomes" id="UP001519289">
    <property type="component" value="Unassembled WGS sequence"/>
</dbReference>
<evidence type="ECO:0000256" key="1">
    <source>
        <dbReference type="SAM" id="Phobius"/>
    </source>
</evidence>
<dbReference type="EMBL" id="JAGGLG010000004">
    <property type="protein sequence ID" value="MBP2017391.1"/>
    <property type="molecule type" value="Genomic_DNA"/>
</dbReference>
<name>A0ABS4JQX6_9FIRM</name>
<accession>A0ABS4JQX6</accession>
<feature type="transmembrane region" description="Helical" evidence="1">
    <location>
        <begin position="395"/>
        <end position="418"/>
    </location>
</feature>
<gene>
    <name evidence="2" type="ORF">J2Z79_000774</name>
</gene>
<feature type="transmembrane region" description="Helical" evidence="1">
    <location>
        <begin position="363"/>
        <end position="383"/>
    </location>
</feature>
<dbReference type="RefSeq" id="WP_209465536.1">
    <property type="nucleotide sequence ID" value="NZ_JAGGLG010000004.1"/>
</dbReference>
<keyword evidence="1" id="KW-1133">Transmembrane helix</keyword>
<sequence length="539" mass="55953">MRRGPAVLLLIVLLLGAAYGAWRAAVEGAALLSGFRPATAVAERPAAGSAPLADRVVLFIIDGLRIEDAHRLPAVDWLRRRGAGYRLASTGFGGRAPLLASLLTGAPPTHHGLLAGDAEASPATDDLLQAAARGQVPAGRARGLADPELAELLGPGGPRLVIVEAGELAGGRTEAALAGLDARLVALFDLIDWRDTAVVLLGTADAAAGVPSPLPLVLAGSGVLAGAGGDASLYDFAPTVAALTGLPTPVAAQGRPILSALAVEGRPLDAVMQVHLESRRAWAAAAAAAYGAPAEVPPAPATAIEAEDYLATLERLVSDAREAWLTAGAKARLPYLGPGLLILLLYLLLLYRSRPGGAAFRAHLVYAALFTLLFLALGGGHIVRGSLAGRSWAEWAYLFGAASAVASLLAAVTAGFVLSRREYRQSRYLAAGGLHAALGLVALNALPAGALVLLTGWSFPVALPPFGLWAAFFIAALQVVVIGGLGPVWAWTAVRAARFARHRWPPREVGDPEINADKVVRLRAIRRADRHRRKPADRR</sequence>
<dbReference type="Gene3D" id="3.40.720.10">
    <property type="entry name" value="Alkaline Phosphatase, subunit A"/>
    <property type="match status" value="2"/>
</dbReference>
<keyword evidence="1" id="KW-0472">Membrane</keyword>
<organism evidence="2 3">
    <name type="scientific">Symbiobacterium terraclitae</name>
    <dbReference type="NCBI Taxonomy" id="557451"/>
    <lineage>
        <taxon>Bacteria</taxon>
        <taxon>Bacillati</taxon>
        <taxon>Bacillota</taxon>
        <taxon>Clostridia</taxon>
        <taxon>Eubacteriales</taxon>
        <taxon>Symbiobacteriaceae</taxon>
        <taxon>Symbiobacterium</taxon>
    </lineage>
</organism>
<reference evidence="2 3" key="1">
    <citation type="submission" date="2021-03" db="EMBL/GenBank/DDBJ databases">
        <title>Genomic Encyclopedia of Type Strains, Phase IV (KMG-IV): sequencing the most valuable type-strain genomes for metagenomic binning, comparative biology and taxonomic classification.</title>
        <authorList>
            <person name="Goeker M."/>
        </authorList>
    </citation>
    <scope>NUCLEOTIDE SEQUENCE [LARGE SCALE GENOMIC DNA]</scope>
    <source>
        <strain evidence="2 3">DSM 27138</strain>
    </source>
</reference>
<feature type="transmembrane region" description="Helical" evidence="1">
    <location>
        <begin position="466"/>
        <end position="494"/>
    </location>
</feature>
<protein>
    <submittedName>
        <fullName evidence="2">Uncharacterized protein</fullName>
    </submittedName>
</protein>
<comment type="caution">
    <text evidence="2">The sequence shown here is derived from an EMBL/GenBank/DDBJ whole genome shotgun (WGS) entry which is preliminary data.</text>
</comment>
<evidence type="ECO:0000313" key="3">
    <source>
        <dbReference type="Proteomes" id="UP001519289"/>
    </source>
</evidence>
<feature type="transmembrane region" description="Helical" evidence="1">
    <location>
        <begin position="333"/>
        <end position="351"/>
    </location>
</feature>